<feature type="region of interest" description="Disordered" evidence="1">
    <location>
        <begin position="501"/>
        <end position="520"/>
    </location>
</feature>
<evidence type="ECO:0000256" key="1">
    <source>
        <dbReference type="SAM" id="MobiDB-lite"/>
    </source>
</evidence>
<keyword evidence="3" id="KW-1185">Reference proteome</keyword>
<comment type="caution">
    <text evidence="2">The sequence shown here is derived from an EMBL/GenBank/DDBJ whole genome shotgun (WGS) entry which is preliminary data.</text>
</comment>
<sequence length="828" mass="90897">MKFGLGVPYLGAVPGSTLSRKWAGGKFVQITTAAGASELYRIMLYVAGLHRLLFPRPARASETVSQEQSSNTRSARRFMKATRRHVCQNVPVIVLASLVEARGARNLLDQASETTRAATDLRADSVYSLDDCATLSDRYAKTAKRRASTAISGGDNSTVLCTIEPQMCFHWLLPQIVASVTPHLAVWHSPRVNLHTRLQYRTWAPLACCILLRLQQYVTRLEELPRVPDQEIQGDMRCLVGGASIKRAASQGQRETSREAGRGHDEDIARSREITCNWGETGEPRENPPTSGVVRHDSHLTKIRSDPAGFALVGGEESYRSATAAPCVLVCLPFTLEELEETSGGRSLSNLTALIAREMLAWVMVYPFDLAFSGRGDESDEEGWVLHGDLAMKFAEGGVWWCPCDYSLVSGRVCRRSRGKGWGWKATRLIHIPAPEPRSMLVQIWVRKRDCVEQVGWWVRALGRYEGRCWHVREGTSRPHRELMRGATSTPPNYVRELASSAPLASHQGGPGSSPDGVAPVVPDDAAFRRVFTVISRSPHPTLHSGASLYSPRFTIIGSEDLDVKSHPNIFTHSLAHSELCRKGKRQLVYPSNSKLPKTLVWSLPSAIRVVRVDASSSPVCAVIKVADRQTVFGVGRDGHRISTGARLYEQGDVACPGVLGDDAQAVVSADRLPTSRFTKELFSRKIIGHQVSHCTALDEALSASKQTPPGGPSAPDITAGNTANKVFVFETLLQQHVQRWGRAVRRHASSLQPTASWTSGQPDWRAVRPVKLATAEGKFCSSKSQRISFYKAYLHEPVYQPLCKPTWNIAMKGAVLAGITAAMADIA</sequence>
<gene>
    <name evidence="2" type="ORF">PR048_029084</name>
</gene>
<proteinExistence type="predicted"/>
<organism evidence="2 3">
    <name type="scientific">Dryococelus australis</name>
    <dbReference type="NCBI Taxonomy" id="614101"/>
    <lineage>
        <taxon>Eukaryota</taxon>
        <taxon>Metazoa</taxon>
        <taxon>Ecdysozoa</taxon>
        <taxon>Arthropoda</taxon>
        <taxon>Hexapoda</taxon>
        <taxon>Insecta</taxon>
        <taxon>Pterygota</taxon>
        <taxon>Neoptera</taxon>
        <taxon>Polyneoptera</taxon>
        <taxon>Phasmatodea</taxon>
        <taxon>Verophasmatodea</taxon>
        <taxon>Anareolatae</taxon>
        <taxon>Phasmatidae</taxon>
        <taxon>Eurycanthinae</taxon>
        <taxon>Dryococelus</taxon>
    </lineage>
</organism>
<reference evidence="2 3" key="1">
    <citation type="submission" date="2023-02" db="EMBL/GenBank/DDBJ databases">
        <title>LHISI_Scaffold_Assembly.</title>
        <authorList>
            <person name="Stuart O.P."/>
            <person name="Cleave R."/>
            <person name="Magrath M.J.L."/>
            <person name="Mikheyev A.S."/>
        </authorList>
    </citation>
    <scope>NUCLEOTIDE SEQUENCE [LARGE SCALE GENOMIC DNA]</scope>
    <source>
        <strain evidence="2">Daus_M_001</strain>
        <tissue evidence="2">Leg muscle</tissue>
    </source>
</reference>
<evidence type="ECO:0000313" key="2">
    <source>
        <dbReference type="EMBL" id="KAJ8870073.1"/>
    </source>
</evidence>
<accession>A0ABQ9GF56</accession>
<dbReference type="EMBL" id="JARBHB010000013">
    <property type="protein sequence ID" value="KAJ8870073.1"/>
    <property type="molecule type" value="Genomic_DNA"/>
</dbReference>
<evidence type="ECO:0000313" key="3">
    <source>
        <dbReference type="Proteomes" id="UP001159363"/>
    </source>
</evidence>
<name>A0ABQ9GF56_9NEOP</name>
<protein>
    <submittedName>
        <fullName evidence="2">Uncharacterized protein</fullName>
    </submittedName>
</protein>
<dbReference type="Proteomes" id="UP001159363">
    <property type="component" value="Chromosome 12"/>
</dbReference>